<accession>A0ABV5JLA5</accession>
<evidence type="ECO:0000259" key="3">
    <source>
        <dbReference type="PROSITE" id="PS51186"/>
    </source>
</evidence>
<evidence type="ECO:0000313" key="4">
    <source>
        <dbReference type="EMBL" id="MFB9258503.1"/>
    </source>
</evidence>
<evidence type="ECO:0000313" key="5">
    <source>
        <dbReference type="Proteomes" id="UP001589700"/>
    </source>
</evidence>
<evidence type="ECO:0000256" key="1">
    <source>
        <dbReference type="ARBA" id="ARBA00022679"/>
    </source>
</evidence>
<dbReference type="PROSITE" id="PS51186">
    <property type="entry name" value="GNAT"/>
    <property type="match status" value="1"/>
</dbReference>
<dbReference type="Pfam" id="PF00583">
    <property type="entry name" value="Acetyltransf_1"/>
    <property type="match status" value="1"/>
</dbReference>
<dbReference type="InterPro" id="IPR000182">
    <property type="entry name" value="GNAT_dom"/>
</dbReference>
<dbReference type="EC" id="2.3.-.-" evidence="4"/>
<gene>
    <name evidence="4" type="ORF">ACFFVD_01660</name>
</gene>
<dbReference type="InterPro" id="IPR050832">
    <property type="entry name" value="Bact_Acetyltransf"/>
</dbReference>
<evidence type="ECO:0000256" key="2">
    <source>
        <dbReference type="ARBA" id="ARBA00023315"/>
    </source>
</evidence>
<keyword evidence="2 4" id="KW-0012">Acyltransferase</keyword>
<dbReference type="InterPro" id="IPR016181">
    <property type="entry name" value="Acyl_CoA_acyltransferase"/>
</dbReference>
<keyword evidence="5" id="KW-1185">Reference proteome</keyword>
<dbReference type="GO" id="GO:0016746">
    <property type="term" value="F:acyltransferase activity"/>
    <property type="evidence" value="ECO:0007669"/>
    <property type="project" value="UniProtKB-KW"/>
</dbReference>
<dbReference type="RefSeq" id="WP_182632814.1">
    <property type="nucleotide sequence ID" value="NZ_JAALDM010000194.1"/>
</dbReference>
<reference evidence="4 5" key="1">
    <citation type="submission" date="2024-09" db="EMBL/GenBank/DDBJ databases">
        <authorList>
            <person name="Sun Q."/>
            <person name="Mori K."/>
        </authorList>
    </citation>
    <scope>NUCLEOTIDE SEQUENCE [LARGE SCALE GENOMIC DNA]</scope>
    <source>
        <strain evidence="4 5">CCM 7659</strain>
    </source>
</reference>
<proteinExistence type="predicted"/>
<organism evidence="4 5">
    <name type="scientific">Dietzia aerolata</name>
    <dbReference type="NCBI Taxonomy" id="595984"/>
    <lineage>
        <taxon>Bacteria</taxon>
        <taxon>Bacillati</taxon>
        <taxon>Actinomycetota</taxon>
        <taxon>Actinomycetes</taxon>
        <taxon>Mycobacteriales</taxon>
        <taxon>Dietziaceae</taxon>
        <taxon>Dietzia</taxon>
    </lineage>
</organism>
<dbReference type="PANTHER" id="PTHR43877">
    <property type="entry name" value="AMINOALKYLPHOSPHONATE N-ACETYLTRANSFERASE-RELATED-RELATED"/>
    <property type="match status" value="1"/>
</dbReference>
<dbReference type="EMBL" id="JBHMDY010000001">
    <property type="protein sequence ID" value="MFB9258503.1"/>
    <property type="molecule type" value="Genomic_DNA"/>
</dbReference>
<protein>
    <submittedName>
        <fullName evidence="4">GNAT family N-acetyltransferase</fullName>
        <ecNumber evidence="4">2.3.-.-</ecNumber>
    </submittedName>
</protein>
<dbReference type="SUPFAM" id="SSF55729">
    <property type="entry name" value="Acyl-CoA N-acyltransferases (Nat)"/>
    <property type="match status" value="1"/>
</dbReference>
<name>A0ABV5JLA5_9ACTN</name>
<sequence length="184" mass="19804">MPPSDPAGDHRPAGRRGGEVTVELRDLEFYDDDDTAVLLLEATRLNVNWTGEERVDDAGVLADRSLAHYTVLHPGRGDFGLVAEIGGRAVGVVWLLFLDASDPGYGYVADGVPELSVCVWPGYRGVGIGRLLLEEAFLAARKRDIRRVSLSVENGNPATRLYRDVGFSDATGSAPGTMIVGLRP</sequence>
<dbReference type="Proteomes" id="UP001589700">
    <property type="component" value="Unassembled WGS sequence"/>
</dbReference>
<keyword evidence="1 4" id="KW-0808">Transferase</keyword>
<feature type="domain" description="N-acetyltransferase" evidence="3">
    <location>
        <begin position="22"/>
        <end position="184"/>
    </location>
</feature>
<dbReference type="Gene3D" id="3.40.630.30">
    <property type="match status" value="1"/>
</dbReference>
<dbReference type="CDD" id="cd04301">
    <property type="entry name" value="NAT_SF"/>
    <property type="match status" value="1"/>
</dbReference>
<comment type="caution">
    <text evidence="4">The sequence shown here is derived from an EMBL/GenBank/DDBJ whole genome shotgun (WGS) entry which is preliminary data.</text>
</comment>